<accession>A0ACC1M8D6</accession>
<protein>
    <submittedName>
        <fullName evidence="1">Uncharacterized protein</fullName>
    </submittedName>
</protein>
<name>A0ACC1M8D6_9FUNG</name>
<evidence type="ECO:0000313" key="1">
    <source>
        <dbReference type="EMBL" id="KAJ2898650.1"/>
    </source>
</evidence>
<evidence type="ECO:0000313" key="2">
    <source>
        <dbReference type="Proteomes" id="UP001139981"/>
    </source>
</evidence>
<sequence>MYKRVEWDSQQQMVVFDGVLPLYLKSQWPVLLAWIVLSIVFCLGASIGIVYILKFSPPVSTNGVKHSSSMSGGPRTPSASERSATWEELTISPLRSSQNNDGMQSMALRIACYGAIPLTTQLWSVICNLSSESMATWIYGMAYVMPSTTGILCLFLLVSNPACDEQRQRISDRVRFWGKEGEMRRAGAELRLDFAKLDASTIHLSPYQSRQGSVSGD</sequence>
<dbReference type="EMBL" id="JANBVB010000053">
    <property type="protein sequence ID" value="KAJ2898650.1"/>
    <property type="molecule type" value="Genomic_DNA"/>
</dbReference>
<organism evidence="1 2">
    <name type="scientific">Coemansia aciculifera</name>
    <dbReference type="NCBI Taxonomy" id="417176"/>
    <lineage>
        <taxon>Eukaryota</taxon>
        <taxon>Fungi</taxon>
        <taxon>Fungi incertae sedis</taxon>
        <taxon>Zoopagomycota</taxon>
        <taxon>Kickxellomycotina</taxon>
        <taxon>Kickxellomycetes</taxon>
        <taxon>Kickxellales</taxon>
        <taxon>Kickxellaceae</taxon>
        <taxon>Coemansia</taxon>
    </lineage>
</organism>
<comment type="caution">
    <text evidence="1">The sequence shown here is derived from an EMBL/GenBank/DDBJ whole genome shotgun (WGS) entry which is preliminary data.</text>
</comment>
<reference evidence="1" key="1">
    <citation type="submission" date="2022-07" db="EMBL/GenBank/DDBJ databases">
        <title>Phylogenomic reconstructions and comparative analyses of Kickxellomycotina fungi.</title>
        <authorList>
            <person name="Reynolds N.K."/>
            <person name="Stajich J.E."/>
            <person name="Barry K."/>
            <person name="Grigoriev I.V."/>
            <person name="Crous P."/>
            <person name="Smith M.E."/>
        </authorList>
    </citation>
    <scope>NUCLEOTIDE SEQUENCE</scope>
    <source>
        <strain evidence="1">CBS 190363</strain>
    </source>
</reference>
<proteinExistence type="predicted"/>
<keyword evidence="2" id="KW-1185">Reference proteome</keyword>
<gene>
    <name evidence="1" type="ORF">IWW38_001301</name>
</gene>
<dbReference type="Proteomes" id="UP001139981">
    <property type="component" value="Unassembled WGS sequence"/>
</dbReference>